<accession>A0A4C2A668</accession>
<comment type="caution">
    <text evidence="1">The sequence shown here is derived from an EMBL/GenBank/DDBJ whole genome shotgun (WGS) entry which is preliminary data.</text>
</comment>
<dbReference type="EMBL" id="BGZK01002529">
    <property type="protein sequence ID" value="GBP94649.1"/>
    <property type="molecule type" value="Genomic_DNA"/>
</dbReference>
<proteinExistence type="predicted"/>
<gene>
    <name evidence="1" type="ORF">EVAR_100945_1</name>
</gene>
<name>A0A4C2A668_EUMVA</name>
<evidence type="ECO:0000313" key="1">
    <source>
        <dbReference type="EMBL" id="GBP94649.1"/>
    </source>
</evidence>
<reference evidence="1 2" key="1">
    <citation type="journal article" date="2019" name="Commun. Biol.">
        <title>The bagworm genome reveals a unique fibroin gene that provides high tensile strength.</title>
        <authorList>
            <person name="Kono N."/>
            <person name="Nakamura H."/>
            <person name="Ohtoshi R."/>
            <person name="Tomita M."/>
            <person name="Numata K."/>
            <person name="Arakawa K."/>
        </authorList>
    </citation>
    <scope>NUCLEOTIDE SEQUENCE [LARGE SCALE GENOMIC DNA]</scope>
</reference>
<sequence length="89" mass="10264">MCSSRLWEITKSVTQPLLPPTRTPAPSRKRLRGRVINNVARWPGRRSIPKIFTLDIWRYSDGYPIYVIIRNGVADVGAMFSLRCRVTAY</sequence>
<protein>
    <submittedName>
        <fullName evidence="1">Uncharacterized protein</fullName>
    </submittedName>
</protein>
<keyword evidence="2" id="KW-1185">Reference proteome</keyword>
<dbReference type="AlphaFoldDB" id="A0A4C2A668"/>
<evidence type="ECO:0000313" key="2">
    <source>
        <dbReference type="Proteomes" id="UP000299102"/>
    </source>
</evidence>
<organism evidence="1 2">
    <name type="scientific">Eumeta variegata</name>
    <name type="common">Bagworm moth</name>
    <name type="synonym">Eumeta japonica</name>
    <dbReference type="NCBI Taxonomy" id="151549"/>
    <lineage>
        <taxon>Eukaryota</taxon>
        <taxon>Metazoa</taxon>
        <taxon>Ecdysozoa</taxon>
        <taxon>Arthropoda</taxon>
        <taxon>Hexapoda</taxon>
        <taxon>Insecta</taxon>
        <taxon>Pterygota</taxon>
        <taxon>Neoptera</taxon>
        <taxon>Endopterygota</taxon>
        <taxon>Lepidoptera</taxon>
        <taxon>Glossata</taxon>
        <taxon>Ditrysia</taxon>
        <taxon>Tineoidea</taxon>
        <taxon>Psychidae</taxon>
        <taxon>Oiketicinae</taxon>
        <taxon>Eumeta</taxon>
    </lineage>
</organism>
<dbReference type="Proteomes" id="UP000299102">
    <property type="component" value="Unassembled WGS sequence"/>
</dbReference>